<proteinExistence type="predicted"/>
<dbReference type="InParanoid" id="A0A1C7N6E3"/>
<evidence type="ECO:0000313" key="1">
    <source>
        <dbReference type="EMBL" id="OBZ84725.1"/>
    </source>
</evidence>
<feature type="non-terminal residue" evidence="1">
    <location>
        <position position="75"/>
    </location>
</feature>
<gene>
    <name evidence="1" type="ORF">A0J61_07226</name>
</gene>
<protein>
    <submittedName>
        <fullName evidence="1">Uncharacterized protein</fullName>
    </submittedName>
</protein>
<sequence>MINVSWIAPYISYLPKNYKTHINIECCQVIQDMKIEKLLQGRYIDPTEAFSYIFEYKVHKEDLIVTILDCYLPNE</sequence>
<dbReference type="AlphaFoldDB" id="A0A1C7N6E3"/>
<evidence type="ECO:0000313" key="2">
    <source>
        <dbReference type="Proteomes" id="UP000093000"/>
    </source>
</evidence>
<name>A0A1C7N6E3_9FUNG</name>
<dbReference type="Proteomes" id="UP000093000">
    <property type="component" value="Unassembled WGS sequence"/>
</dbReference>
<reference evidence="1 2" key="1">
    <citation type="submission" date="2016-03" db="EMBL/GenBank/DDBJ databases">
        <title>Choanephora cucurbitarum.</title>
        <authorList>
            <person name="Min B."/>
            <person name="Park H."/>
            <person name="Park J.-H."/>
            <person name="Shin H.-D."/>
            <person name="Choi I.-G."/>
        </authorList>
    </citation>
    <scope>NUCLEOTIDE SEQUENCE [LARGE SCALE GENOMIC DNA]</scope>
    <source>
        <strain evidence="1 2">KUS-F28377</strain>
    </source>
</reference>
<keyword evidence="2" id="KW-1185">Reference proteome</keyword>
<comment type="caution">
    <text evidence="1">The sequence shown here is derived from an EMBL/GenBank/DDBJ whole genome shotgun (WGS) entry which is preliminary data.</text>
</comment>
<organism evidence="1 2">
    <name type="scientific">Choanephora cucurbitarum</name>
    <dbReference type="NCBI Taxonomy" id="101091"/>
    <lineage>
        <taxon>Eukaryota</taxon>
        <taxon>Fungi</taxon>
        <taxon>Fungi incertae sedis</taxon>
        <taxon>Mucoromycota</taxon>
        <taxon>Mucoromycotina</taxon>
        <taxon>Mucoromycetes</taxon>
        <taxon>Mucorales</taxon>
        <taxon>Mucorineae</taxon>
        <taxon>Choanephoraceae</taxon>
        <taxon>Choanephoroideae</taxon>
        <taxon>Choanephora</taxon>
    </lineage>
</organism>
<dbReference type="EMBL" id="LUGH01000477">
    <property type="protein sequence ID" value="OBZ84725.1"/>
    <property type="molecule type" value="Genomic_DNA"/>
</dbReference>
<dbReference type="STRING" id="101091.A0A1C7N6E3"/>
<accession>A0A1C7N6E3</accession>